<evidence type="ECO:0000313" key="3">
    <source>
        <dbReference type="Proteomes" id="UP000194968"/>
    </source>
</evidence>
<keyword evidence="1" id="KW-0533">Nickel</keyword>
<name>A0A242NU95_9GAMM</name>
<evidence type="ECO:0000313" key="2">
    <source>
        <dbReference type="EMBL" id="OTQ48776.1"/>
    </source>
</evidence>
<dbReference type="PANTHER" id="PTHR36566">
    <property type="entry name" value="NICKEL INSERTION PROTEIN-RELATED"/>
    <property type="match status" value="1"/>
</dbReference>
<protein>
    <recommendedName>
        <fullName evidence="4">TIGR00299 family protein</fullName>
    </recommendedName>
</protein>
<dbReference type="AlphaFoldDB" id="A0A242NU95"/>
<dbReference type="OrthoDB" id="9765625at2"/>
<accession>A0A242NU95</accession>
<dbReference type="InterPro" id="IPR002822">
    <property type="entry name" value="Ni_insertion"/>
</dbReference>
<sequence>MHIHLDIVGGIAGDMFCSAMLDAFPELESPLRAFLSPLAIFRSYQLEIKTTRQKEIVGKQFVVLKNNQAIDDSQHLILKPLKTQAHFVAKNTQTNNHEHYAWQDILVKLNQIKAHDKTYQCAKEIYMILAQAESEIHGIDLQNIALHEVGADDAIIDIITAAFLITHSNVSSWSCSALPWGQGSIKCAHGTLPVPAPAILKILTNFQWIHDDEIGERITPTGAAILAWLMKHNSSFLNGSFVKSGYGCGQRTFKQKPNILRANVFTTQSQANLEQDSIFIIQCDIDDMTSESLAIAEDKLRILSGVIDLVSLQIKGKKGRWMNRIEILCLSEQLTNICHQLFTETSTLGVRYWPINRFKLSREHITLNIDQQQWPVKVATRPNHNYTAKLESDKLKLIDKSYAECQIIKYKIEQTALKNLSQKLNDHEKDIKS</sequence>
<dbReference type="PANTHER" id="PTHR36566:SF1">
    <property type="entry name" value="PYRIDINIUM-3,5-BISTHIOCARBOXYLIC ACID MONONUCLEOTIDE NICKEL INSERTION PROTEIN"/>
    <property type="match status" value="1"/>
</dbReference>
<proteinExistence type="predicted"/>
<dbReference type="Pfam" id="PF01969">
    <property type="entry name" value="Ni_insertion"/>
    <property type="match status" value="1"/>
</dbReference>
<comment type="caution">
    <text evidence="2">The sequence shown here is derived from an EMBL/GenBank/DDBJ whole genome shotgun (WGS) entry which is preliminary data.</text>
</comment>
<evidence type="ECO:0000256" key="1">
    <source>
        <dbReference type="ARBA" id="ARBA00022596"/>
    </source>
</evidence>
<dbReference type="Gene3D" id="3.30.70.1380">
    <property type="entry name" value="Transcriptional regulatory protein pf0864 domain like"/>
    <property type="match status" value="1"/>
</dbReference>
<gene>
    <name evidence="2" type="ORF">B6D06_08700</name>
</gene>
<reference evidence="2 3" key="1">
    <citation type="submission" date="2017-03" db="EMBL/GenBank/DDBJ databases">
        <title>Comparative genomics of honeybee gut symbionts reveal geographically distinct and subgroup specific antibiotic resistance.</title>
        <authorList>
            <person name="Ludvigsen J."/>
            <person name="Porcellato D."/>
            <person name="Labee-Lund T.M."/>
            <person name="Amdam G.V."/>
            <person name="Rudi K."/>
        </authorList>
    </citation>
    <scope>NUCLEOTIDE SEQUENCE [LARGE SCALE GENOMIC DNA]</scope>
    <source>
        <strain evidence="2 3">A-4-12</strain>
    </source>
</reference>
<dbReference type="RefSeq" id="WP_086320872.1">
    <property type="nucleotide sequence ID" value="NZ_NASD01000008.1"/>
</dbReference>
<dbReference type="Proteomes" id="UP000194968">
    <property type="component" value="Unassembled WGS sequence"/>
</dbReference>
<organism evidence="2 3">
    <name type="scientific">Gilliamella apis</name>
    <dbReference type="NCBI Taxonomy" id="1970738"/>
    <lineage>
        <taxon>Bacteria</taxon>
        <taxon>Pseudomonadati</taxon>
        <taxon>Pseudomonadota</taxon>
        <taxon>Gammaproteobacteria</taxon>
        <taxon>Orbales</taxon>
        <taxon>Orbaceae</taxon>
        <taxon>Gilliamella</taxon>
    </lineage>
</organism>
<evidence type="ECO:0008006" key="4">
    <source>
        <dbReference type="Google" id="ProtNLM"/>
    </source>
</evidence>
<dbReference type="EMBL" id="NASK01000100">
    <property type="protein sequence ID" value="OTQ48776.1"/>
    <property type="molecule type" value="Genomic_DNA"/>
</dbReference>